<accession>A0A7U9PZT9</accession>
<dbReference type="AlphaFoldDB" id="A0A7U9PZT9"/>
<gene>
    <name evidence="2" type="ORF">OEIGOIKO_06661</name>
</gene>
<proteinExistence type="predicted"/>
<feature type="transmembrane region" description="Helical" evidence="1">
    <location>
        <begin position="96"/>
        <end position="116"/>
    </location>
</feature>
<dbReference type="Proteomes" id="UP000287830">
    <property type="component" value="Unassembled WGS sequence"/>
</dbReference>
<keyword evidence="1" id="KW-0472">Membrane</keyword>
<dbReference type="OrthoDB" id="4217568at2"/>
<dbReference type="EMBL" id="BHZC01000001">
    <property type="protein sequence ID" value="GCD38842.1"/>
    <property type="molecule type" value="Genomic_DNA"/>
</dbReference>
<evidence type="ECO:0000313" key="3">
    <source>
        <dbReference type="Proteomes" id="UP000287830"/>
    </source>
</evidence>
<evidence type="ECO:0008006" key="4">
    <source>
        <dbReference type="Google" id="ProtNLM"/>
    </source>
</evidence>
<reference evidence="2 3" key="1">
    <citation type="submission" date="2018-11" db="EMBL/GenBank/DDBJ databases">
        <title>Whole genome sequence of Streptomyces chrestomyceticus NBRC 13444(T).</title>
        <authorList>
            <person name="Komaki H."/>
            <person name="Tamura T."/>
        </authorList>
    </citation>
    <scope>NUCLEOTIDE SEQUENCE [LARGE SCALE GENOMIC DNA]</scope>
    <source>
        <strain evidence="2 3">NBRC 13444</strain>
    </source>
</reference>
<dbReference type="GeneID" id="95625384"/>
<name>A0A7U9PZT9_9ACTN</name>
<feature type="transmembrane region" description="Helical" evidence="1">
    <location>
        <begin position="137"/>
        <end position="162"/>
    </location>
</feature>
<sequence length="170" mass="18620">MNHDLPLVPVADASGTVAELKLFSVPASGWWLIAVAASLLFVVGMRPLAFKKDPSETQEQFEQRKRRNKWLFPVGAPLALAAILATNLLRPEAAPPILFLYSVALVAVLAAVLPVLPRMYRQHEDRQQREPGAKAKADTFTMVWISTVLCTAVVGAVLALMATPFGMRHH</sequence>
<feature type="transmembrane region" description="Helical" evidence="1">
    <location>
        <begin position="29"/>
        <end position="49"/>
    </location>
</feature>
<comment type="caution">
    <text evidence="2">The sequence shown here is derived from an EMBL/GenBank/DDBJ whole genome shotgun (WGS) entry which is preliminary data.</text>
</comment>
<keyword evidence="1" id="KW-0812">Transmembrane</keyword>
<feature type="transmembrane region" description="Helical" evidence="1">
    <location>
        <begin position="70"/>
        <end position="90"/>
    </location>
</feature>
<evidence type="ECO:0000256" key="1">
    <source>
        <dbReference type="SAM" id="Phobius"/>
    </source>
</evidence>
<keyword evidence="1" id="KW-1133">Transmembrane helix</keyword>
<dbReference type="RefSeq" id="WP_125047981.1">
    <property type="nucleotide sequence ID" value="NZ_BHZC01000001.1"/>
</dbReference>
<evidence type="ECO:0000313" key="2">
    <source>
        <dbReference type="EMBL" id="GCD38842.1"/>
    </source>
</evidence>
<protein>
    <recommendedName>
        <fullName evidence="4">Integral membrane protein</fullName>
    </recommendedName>
</protein>
<organism evidence="2 3">
    <name type="scientific">Streptomyces chrestomyceticus JCM 4735</name>
    <dbReference type="NCBI Taxonomy" id="1306181"/>
    <lineage>
        <taxon>Bacteria</taxon>
        <taxon>Bacillati</taxon>
        <taxon>Actinomycetota</taxon>
        <taxon>Actinomycetes</taxon>
        <taxon>Kitasatosporales</taxon>
        <taxon>Streptomycetaceae</taxon>
        <taxon>Streptomyces</taxon>
    </lineage>
</organism>